<keyword evidence="2" id="KW-1185">Reference proteome</keyword>
<comment type="caution">
    <text evidence="1">The sequence shown here is derived from an EMBL/GenBank/DDBJ whole genome shotgun (WGS) entry which is preliminary data.</text>
</comment>
<dbReference type="EMBL" id="BMHV01000043">
    <property type="protein sequence ID" value="GGF76038.1"/>
    <property type="molecule type" value="Genomic_DNA"/>
</dbReference>
<dbReference type="AlphaFoldDB" id="A0A917C8P8"/>
<evidence type="ECO:0000313" key="1">
    <source>
        <dbReference type="EMBL" id="GGF76038.1"/>
    </source>
</evidence>
<evidence type="ECO:0000313" key="2">
    <source>
        <dbReference type="Proteomes" id="UP000632498"/>
    </source>
</evidence>
<organism evidence="1 2">
    <name type="scientific">Terasakiella brassicae</name>
    <dbReference type="NCBI Taxonomy" id="1634917"/>
    <lineage>
        <taxon>Bacteria</taxon>
        <taxon>Pseudomonadati</taxon>
        <taxon>Pseudomonadota</taxon>
        <taxon>Alphaproteobacteria</taxon>
        <taxon>Rhodospirillales</taxon>
        <taxon>Terasakiellaceae</taxon>
        <taxon>Terasakiella</taxon>
    </lineage>
</organism>
<reference evidence="1" key="1">
    <citation type="journal article" date="2014" name="Int. J. Syst. Evol. Microbiol.">
        <title>Complete genome sequence of Corynebacterium casei LMG S-19264T (=DSM 44701T), isolated from a smear-ripened cheese.</title>
        <authorList>
            <consortium name="US DOE Joint Genome Institute (JGI-PGF)"/>
            <person name="Walter F."/>
            <person name="Albersmeier A."/>
            <person name="Kalinowski J."/>
            <person name="Ruckert C."/>
        </authorList>
    </citation>
    <scope>NUCLEOTIDE SEQUENCE</scope>
    <source>
        <strain evidence="1">CGMCC 1.15254</strain>
    </source>
</reference>
<proteinExistence type="predicted"/>
<dbReference type="RefSeq" id="WP_188667167.1">
    <property type="nucleotide sequence ID" value="NZ_BMHV01000043.1"/>
</dbReference>
<reference evidence="1" key="2">
    <citation type="submission" date="2020-09" db="EMBL/GenBank/DDBJ databases">
        <authorList>
            <person name="Sun Q."/>
            <person name="Zhou Y."/>
        </authorList>
    </citation>
    <scope>NUCLEOTIDE SEQUENCE</scope>
    <source>
        <strain evidence="1">CGMCC 1.15254</strain>
    </source>
</reference>
<protein>
    <submittedName>
        <fullName evidence="1">Uncharacterized protein</fullName>
    </submittedName>
</protein>
<accession>A0A917C8P8</accession>
<name>A0A917C8P8_9PROT</name>
<gene>
    <name evidence="1" type="ORF">GCM10011332_32510</name>
</gene>
<dbReference type="Proteomes" id="UP000632498">
    <property type="component" value="Unassembled WGS sequence"/>
</dbReference>
<sequence length="271" mass="31567">MSSWVEKHLKASELIQCGFDCLVQVPNADVEHWCNRHSAFHHLGYNYFMTKSNYATLVRCKFDKVIVEKKTAYEIANLVSTYYEINFFEGQSGEEVNITHIFNGKYGNIILRELDGMRFKWSYHGNHGWITERFADDGEFDLEIYLCDEKEFSNSARNKGMSFSEYAEWVEASESYGYSNVPDDVKGKLLDYDYETGKPFDYKEMRDLHWVVSALAQEGIYTMPDIPDPEMIKISGINEKWDFSSHNKTPTKQIPPMHFLCHNTETAFAIK</sequence>